<evidence type="ECO:0000259" key="1">
    <source>
        <dbReference type="Pfam" id="PF13847"/>
    </source>
</evidence>
<dbReference type="SUPFAM" id="SSF53335">
    <property type="entry name" value="S-adenosyl-L-methionine-dependent methyltransferases"/>
    <property type="match status" value="1"/>
</dbReference>
<dbReference type="GO" id="GO:0032259">
    <property type="term" value="P:methylation"/>
    <property type="evidence" value="ECO:0007669"/>
    <property type="project" value="UniProtKB-KW"/>
</dbReference>
<dbReference type="RefSeq" id="WP_091834386.1">
    <property type="nucleotide sequence ID" value="NZ_FNZK01000020.1"/>
</dbReference>
<accession>A0A1H7CK56</accession>
<feature type="domain" description="Methyltransferase" evidence="1">
    <location>
        <begin position="48"/>
        <end position="172"/>
    </location>
</feature>
<keyword evidence="2" id="KW-0830">Ubiquinone</keyword>
<dbReference type="InterPro" id="IPR025714">
    <property type="entry name" value="Methyltranfer_dom"/>
</dbReference>
<dbReference type="Pfam" id="PF13847">
    <property type="entry name" value="Methyltransf_31"/>
    <property type="match status" value="1"/>
</dbReference>
<sequence>MQELLEEIENYWDQRASGYCETNLEELETFKKEAWLELIQQQGSAVQDRKLKVLDIGTGPGFFAIIMAGAGHDVTAVDYTEAMLKKAQANAKRYHCNIHFEKMEAHKLLFADNCFDLIVSRNLTWNLEEPEQAYQEWYRVLGKNGRLLNFDANWYLHVHNSEKRKEYENDRVMTRNKNLPDHYTNTDTRRMENIAKKLPLSKKLRPEWDVQELKKIGFKKIIIDKGIGERVWNTIEKINYASTPMFMIAAEK</sequence>
<dbReference type="EMBL" id="FNZK01000020">
    <property type="protein sequence ID" value="SEJ86085.1"/>
    <property type="molecule type" value="Genomic_DNA"/>
</dbReference>
<dbReference type="AlphaFoldDB" id="A0A1H7CK56"/>
<evidence type="ECO:0000313" key="2">
    <source>
        <dbReference type="EMBL" id="SEJ86085.1"/>
    </source>
</evidence>
<dbReference type="Gene3D" id="3.40.50.150">
    <property type="entry name" value="Vaccinia Virus protein VP39"/>
    <property type="match status" value="1"/>
</dbReference>
<reference evidence="2 3" key="1">
    <citation type="submission" date="2016-10" db="EMBL/GenBank/DDBJ databases">
        <authorList>
            <person name="de Groot N.N."/>
        </authorList>
    </citation>
    <scope>NUCLEOTIDE SEQUENCE [LARGE SCALE GENOMIC DNA]</scope>
    <source>
        <strain evidence="2 3">DSM 2179</strain>
    </source>
</reference>
<evidence type="ECO:0000313" key="3">
    <source>
        <dbReference type="Proteomes" id="UP000199662"/>
    </source>
</evidence>
<gene>
    <name evidence="2" type="ORF">SAMN05660742_12046</name>
</gene>
<organism evidence="2 3">
    <name type="scientific">Propionispira arboris</name>
    <dbReference type="NCBI Taxonomy" id="84035"/>
    <lineage>
        <taxon>Bacteria</taxon>
        <taxon>Bacillati</taxon>
        <taxon>Bacillota</taxon>
        <taxon>Negativicutes</taxon>
        <taxon>Selenomonadales</taxon>
        <taxon>Selenomonadaceae</taxon>
        <taxon>Propionispira</taxon>
    </lineage>
</organism>
<name>A0A1H7CK56_9FIRM</name>
<dbReference type="STRING" id="84035.SAMN05660742_12046"/>
<keyword evidence="2" id="KW-0489">Methyltransferase</keyword>
<dbReference type="InterPro" id="IPR029063">
    <property type="entry name" value="SAM-dependent_MTases_sf"/>
</dbReference>
<dbReference type="PANTHER" id="PTHR43591">
    <property type="entry name" value="METHYLTRANSFERASE"/>
    <property type="match status" value="1"/>
</dbReference>
<protein>
    <submittedName>
        <fullName evidence="2">Ubiquinone/menaquinone biosynthesis C-methylase UbiE</fullName>
    </submittedName>
</protein>
<dbReference type="GO" id="GO:0008757">
    <property type="term" value="F:S-adenosylmethionine-dependent methyltransferase activity"/>
    <property type="evidence" value="ECO:0007669"/>
    <property type="project" value="InterPro"/>
</dbReference>
<keyword evidence="2" id="KW-0808">Transferase</keyword>
<dbReference type="PANTHER" id="PTHR43591:SF24">
    <property type="entry name" value="2-METHOXY-6-POLYPRENYL-1,4-BENZOQUINOL METHYLASE, MITOCHONDRIAL"/>
    <property type="match status" value="1"/>
</dbReference>
<dbReference type="Proteomes" id="UP000199662">
    <property type="component" value="Unassembled WGS sequence"/>
</dbReference>
<proteinExistence type="predicted"/>
<keyword evidence="3" id="KW-1185">Reference proteome</keyword>
<dbReference type="CDD" id="cd02440">
    <property type="entry name" value="AdoMet_MTases"/>
    <property type="match status" value="1"/>
</dbReference>